<accession>X7EHB8</accession>
<dbReference type="SUPFAM" id="SSF54001">
    <property type="entry name" value="Cysteine proteinases"/>
    <property type="match status" value="1"/>
</dbReference>
<evidence type="ECO:0000313" key="4">
    <source>
        <dbReference type="Proteomes" id="UP000022447"/>
    </source>
</evidence>
<sequence>MRYDLTLRIEYDYGAAAPSARNVLRVAPRRIDGVQSVENVRLEISPDPAEIRHRVDFWGNSVAGMSFHEPLRKLTARLSARVERLARPPTLDLTPRRAGLASEIAARRGLGPDEPHHFRAPSPRVGPDPGIADFAETSVAPDMTVLGSVLALGRAIHGHMRFDAAATTVDTAPSEAFAARHGVCQDFTHVMIAGLRSLGIPAGYVSGYLRTTPPKGRPRLQGADAMHAWVRAWCGTEAGWVEYDPTNDLLVGVDHIVVAVGRDYSDVAPVKGSLRTSGRQMSKHSVDLVPLDS</sequence>
<dbReference type="InterPro" id="IPR038765">
    <property type="entry name" value="Papain-like_cys_pep_sf"/>
</dbReference>
<dbReference type="PANTHER" id="PTHR33490:SF7">
    <property type="entry name" value="BLR2979 PROTEIN"/>
    <property type="match status" value="1"/>
</dbReference>
<dbReference type="PANTHER" id="PTHR33490">
    <property type="entry name" value="BLR5614 PROTEIN-RELATED"/>
    <property type="match status" value="1"/>
</dbReference>
<evidence type="ECO:0000259" key="2">
    <source>
        <dbReference type="SMART" id="SM00460"/>
    </source>
</evidence>
<dbReference type="EMBL" id="JALZ01000009">
    <property type="protein sequence ID" value="ETX14601.1"/>
    <property type="molecule type" value="Genomic_DNA"/>
</dbReference>
<dbReference type="STRING" id="1449350.OCH239_21580"/>
<dbReference type="RefSeq" id="WP_037261970.1">
    <property type="nucleotide sequence ID" value="NZ_JALZ01000009.1"/>
</dbReference>
<dbReference type="Gene3D" id="3.10.620.30">
    <property type="match status" value="1"/>
</dbReference>
<feature type="domain" description="Transglutaminase-like" evidence="2">
    <location>
        <begin position="176"/>
        <end position="247"/>
    </location>
</feature>
<keyword evidence="4" id="KW-1185">Reference proteome</keyword>
<dbReference type="InterPro" id="IPR002931">
    <property type="entry name" value="Transglutaminase-like"/>
</dbReference>
<feature type="region of interest" description="Disordered" evidence="1">
    <location>
        <begin position="110"/>
        <end position="130"/>
    </location>
</feature>
<organism evidence="3 4">
    <name type="scientific">Roseivivax halodurans JCM 10272</name>
    <dbReference type="NCBI Taxonomy" id="1449350"/>
    <lineage>
        <taxon>Bacteria</taxon>
        <taxon>Pseudomonadati</taxon>
        <taxon>Pseudomonadota</taxon>
        <taxon>Alphaproteobacteria</taxon>
        <taxon>Rhodobacterales</taxon>
        <taxon>Roseobacteraceae</taxon>
        <taxon>Roseivivax</taxon>
    </lineage>
</organism>
<comment type="caution">
    <text evidence="3">The sequence shown here is derived from an EMBL/GenBank/DDBJ whole genome shotgun (WGS) entry which is preliminary data.</text>
</comment>
<reference evidence="3 4" key="1">
    <citation type="submission" date="2014-01" db="EMBL/GenBank/DDBJ databases">
        <title>Roseivivax halodurans JCM 10272 Genome Sequencing.</title>
        <authorList>
            <person name="Lai Q."/>
            <person name="Li G."/>
            <person name="Shao Z."/>
        </authorList>
    </citation>
    <scope>NUCLEOTIDE SEQUENCE [LARGE SCALE GENOMIC DNA]</scope>
    <source>
        <strain evidence="3 4">JCM 10272</strain>
    </source>
</reference>
<proteinExistence type="predicted"/>
<dbReference type="OrthoDB" id="9804023at2"/>
<dbReference type="Pfam" id="PF01841">
    <property type="entry name" value="Transglut_core"/>
    <property type="match status" value="1"/>
</dbReference>
<evidence type="ECO:0000256" key="1">
    <source>
        <dbReference type="SAM" id="MobiDB-lite"/>
    </source>
</evidence>
<dbReference type="Pfam" id="PF08379">
    <property type="entry name" value="Bact_transglu_N"/>
    <property type="match status" value="1"/>
</dbReference>
<evidence type="ECO:0000313" key="3">
    <source>
        <dbReference type="EMBL" id="ETX14601.1"/>
    </source>
</evidence>
<dbReference type="InterPro" id="IPR013589">
    <property type="entry name" value="Bac_transglu_N"/>
</dbReference>
<dbReference type="PATRIC" id="fig|1449350.3.peg.2106"/>
<dbReference type="eggNOG" id="COG1305">
    <property type="taxonomic scope" value="Bacteria"/>
</dbReference>
<name>X7EHB8_9RHOB</name>
<gene>
    <name evidence="3" type="ORF">OCH239_21580</name>
</gene>
<protein>
    <submittedName>
        <fullName evidence="3">Transglutaminase</fullName>
    </submittedName>
</protein>
<dbReference type="Proteomes" id="UP000022447">
    <property type="component" value="Unassembled WGS sequence"/>
</dbReference>
<dbReference type="AlphaFoldDB" id="X7EHB8"/>
<dbReference type="SMART" id="SM00460">
    <property type="entry name" value="TGc"/>
    <property type="match status" value="1"/>
</dbReference>